<dbReference type="Gene3D" id="3.40.630.30">
    <property type="match status" value="1"/>
</dbReference>
<keyword evidence="2" id="KW-0012">Acyltransferase</keyword>
<dbReference type="InterPro" id="IPR016181">
    <property type="entry name" value="Acyl_CoA_acyltransferase"/>
</dbReference>
<dbReference type="EMBL" id="KQ947442">
    <property type="protein sequence ID" value="KUJ07053.1"/>
    <property type="molecule type" value="Genomic_DNA"/>
</dbReference>
<dbReference type="AlphaFoldDB" id="A0A132B491"/>
<dbReference type="RefSeq" id="XP_018061408.1">
    <property type="nucleotide sequence ID" value="XM_018219035.1"/>
</dbReference>
<dbReference type="SUPFAM" id="SSF55729">
    <property type="entry name" value="Acyl-CoA N-acyltransferases (Nat)"/>
    <property type="match status" value="1"/>
</dbReference>
<evidence type="ECO:0000313" key="2">
    <source>
        <dbReference type="EMBL" id="KUJ07053.1"/>
    </source>
</evidence>
<dbReference type="PANTHER" id="PTHR42791">
    <property type="entry name" value="GNAT FAMILY ACETYLTRANSFERASE"/>
    <property type="match status" value="1"/>
</dbReference>
<dbReference type="PANTHER" id="PTHR42791:SF17">
    <property type="entry name" value="ACETYLTRANSFERASE, GNAT FAMILY FAMILY (AFU_ORTHOLOGUE AFUA_8G05690)"/>
    <property type="match status" value="1"/>
</dbReference>
<gene>
    <name evidence="2" type="ORF">LY89DRAFT_726167</name>
</gene>
<evidence type="ECO:0000313" key="3">
    <source>
        <dbReference type="Proteomes" id="UP000070700"/>
    </source>
</evidence>
<dbReference type="InterPro" id="IPR052523">
    <property type="entry name" value="Trichothecene_AcTrans"/>
</dbReference>
<evidence type="ECO:0000259" key="1">
    <source>
        <dbReference type="PROSITE" id="PS51186"/>
    </source>
</evidence>
<keyword evidence="3" id="KW-1185">Reference proteome</keyword>
<reference evidence="2 3" key="1">
    <citation type="submission" date="2015-10" db="EMBL/GenBank/DDBJ databases">
        <title>Full genome of DAOMC 229536 Phialocephala scopiformis, a fungal endophyte of spruce producing the potent anti-insectan compound rugulosin.</title>
        <authorList>
            <consortium name="DOE Joint Genome Institute"/>
            <person name="Walker A.K."/>
            <person name="Frasz S.L."/>
            <person name="Seifert K.A."/>
            <person name="Miller J.D."/>
            <person name="Mondo S.J."/>
            <person name="Labutti K."/>
            <person name="Lipzen A."/>
            <person name="Dockter R."/>
            <person name="Kennedy M."/>
            <person name="Grigoriev I.V."/>
            <person name="Spatafora J.W."/>
        </authorList>
    </citation>
    <scope>NUCLEOTIDE SEQUENCE [LARGE SCALE GENOMIC DNA]</scope>
    <source>
        <strain evidence="2 3">CBS 120377</strain>
    </source>
</reference>
<dbReference type="Pfam" id="PF00583">
    <property type="entry name" value="Acetyltransf_1"/>
    <property type="match status" value="1"/>
</dbReference>
<dbReference type="GeneID" id="28828761"/>
<dbReference type="PROSITE" id="PS51186">
    <property type="entry name" value="GNAT"/>
    <property type="match status" value="1"/>
</dbReference>
<sequence length="213" mass="23269">MPFQIQPATLANAPEIGKMLQSVSNSPRIKQEFKDCTEEAWLEWNVKAVEAEIGACGGSKGEAEALVVVEGEGGEIVGYAVWGWGFETSLSITRAKDAVRLPEGCNTALRRSFLATLYKMEAENQPQSPFYELLELATSPKFQRRGIGSQLINYGLEKAKQDKVKVYLSAAPGGVPVYRKLGLEEVGRLEVNLEGFGAEGVHVHVAMVKEPLE</sequence>
<dbReference type="Proteomes" id="UP000070700">
    <property type="component" value="Unassembled WGS sequence"/>
</dbReference>
<dbReference type="KEGG" id="psco:LY89DRAFT_726167"/>
<keyword evidence="2" id="KW-0808">Transferase</keyword>
<protein>
    <submittedName>
        <fullName evidence="2">Acyl-CoA N-acyltransferase</fullName>
    </submittedName>
</protein>
<dbReference type="CDD" id="cd04301">
    <property type="entry name" value="NAT_SF"/>
    <property type="match status" value="1"/>
</dbReference>
<proteinExistence type="predicted"/>
<dbReference type="OrthoDB" id="4738875at2759"/>
<name>A0A132B491_MOLSC</name>
<feature type="domain" description="N-acetyltransferase" evidence="1">
    <location>
        <begin position="14"/>
        <end position="212"/>
    </location>
</feature>
<organism evidence="2 3">
    <name type="scientific">Mollisia scopiformis</name>
    <name type="common">Conifer needle endophyte fungus</name>
    <name type="synonym">Phialocephala scopiformis</name>
    <dbReference type="NCBI Taxonomy" id="149040"/>
    <lineage>
        <taxon>Eukaryota</taxon>
        <taxon>Fungi</taxon>
        <taxon>Dikarya</taxon>
        <taxon>Ascomycota</taxon>
        <taxon>Pezizomycotina</taxon>
        <taxon>Leotiomycetes</taxon>
        <taxon>Helotiales</taxon>
        <taxon>Mollisiaceae</taxon>
        <taxon>Mollisia</taxon>
    </lineage>
</organism>
<accession>A0A132B491</accession>
<dbReference type="InParanoid" id="A0A132B491"/>
<dbReference type="InterPro" id="IPR000182">
    <property type="entry name" value="GNAT_dom"/>
</dbReference>
<dbReference type="GO" id="GO:0016747">
    <property type="term" value="F:acyltransferase activity, transferring groups other than amino-acyl groups"/>
    <property type="evidence" value="ECO:0007669"/>
    <property type="project" value="InterPro"/>
</dbReference>